<dbReference type="InterPro" id="IPR052974">
    <property type="entry name" value="GH79_Enzymes"/>
</dbReference>
<accession>A0A9P7KFU4</accession>
<proteinExistence type="predicted"/>
<evidence type="ECO:0000313" key="3">
    <source>
        <dbReference type="Proteomes" id="UP000775547"/>
    </source>
</evidence>
<dbReference type="PANTHER" id="PTHR36183">
    <property type="entry name" value="BETA-GLUCURONIDASE"/>
    <property type="match status" value="1"/>
</dbReference>
<dbReference type="OrthoDB" id="2796951at2759"/>
<reference evidence="2" key="2">
    <citation type="submission" date="2021-10" db="EMBL/GenBank/DDBJ databases">
        <title>Phylogenomics reveals ancestral predisposition of the termite-cultivated fungus Termitomyces towards a domesticated lifestyle.</title>
        <authorList>
            <person name="Auxier B."/>
            <person name="Grum-Grzhimaylo A."/>
            <person name="Cardenas M.E."/>
            <person name="Lodge J.D."/>
            <person name="Laessoe T."/>
            <person name="Pedersen O."/>
            <person name="Smith M.E."/>
            <person name="Kuyper T.W."/>
            <person name="Franco-Molano E.A."/>
            <person name="Baroni T.J."/>
            <person name="Aanen D.K."/>
        </authorList>
    </citation>
    <scope>NUCLEOTIDE SEQUENCE</scope>
    <source>
        <strain evidence="2">AP01</strain>
        <tissue evidence="2">Mycelium</tissue>
    </source>
</reference>
<comment type="caution">
    <text evidence="2">The sequence shown here is derived from an EMBL/GenBank/DDBJ whole genome shotgun (WGS) entry which is preliminary data.</text>
</comment>
<feature type="chain" id="PRO_5040510646" evidence="1">
    <location>
        <begin position="29"/>
        <end position="152"/>
    </location>
</feature>
<name>A0A9P7KFU4_9AGAR</name>
<sequence>MLPGTSSTATRLNCLLALTVVLSNLAAADSVTVSVPSTASSHNVVQSNFLGISFELSFIDEYFGNDTSSIPATVVNYLLAIRGRTGNNPLRLRVGGNSMDSSAYVPNQTHLLELVPDASNANNQPVTYGPKLWEVMKRVADDVGGAEYLVGT</sequence>
<keyword evidence="1" id="KW-0732">Signal</keyword>
<dbReference type="PANTHER" id="PTHR36183:SF2">
    <property type="entry name" value="BETA-GLUCURONIDASE C-TERMINAL DOMAIN-CONTAINING PROTEIN"/>
    <property type="match status" value="1"/>
</dbReference>
<keyword evidence="3" id="KW-1185">Reference proteome</keyword>
<dbReference type="Proteomes" id="UP000775547">
    <property type="component" value="Unassembled WGS sequence"/>
</dbReference>
<organism evidence="2 3">
    <name type="scientific">Asterophora parasitica</name>
    <dbReference type="NCBI Taxonomy" id="117018"/>
    <lineage>
        <taxon>Eukaryota</taxon>
        <taxon>Fungi</taxon>
        <taxon>Dikarya</taxon>
        <taxon>Basidiomycota</taxon>
        <taxon>Agaricomycotina</taxon>
        <taxon>Agaricomycetes</taxon>
        <taxon>Agaricomycetidae</taxon>
        <taxon>Agaricales</taxon>
        <taxon>Tricholomatineae</taxon>
        <taxon>Lyophyllaceae</taxon>
        <taxon>Asterophora</taxon>
    </lineage>
</organism>
<feature type="signal peptide" evidence="1">
    <location>
        <begin position="1"/>
        <end position="28"/>
    </location>
</feature>
<evidence type="ECO:0000313" key="2">
    <source>
        <dbReference type="EMBL" id="KAG5648913.1"/>
    </source>
</evidence>
<dbReference type="AlphaFoldDB" id="A0A9P7KFU4"/>
<evidence type="ECO:0000256" key="1">
    <source>
        <dbReference type="SAM" id="SignalP"/>
    </source>
</evidence>
<dbReference type="EMBL" id="JABCKV010000001">
    <property type="protein sequence ID" value="KAG5648913.1"/>
    <property type="molecule type" value="Genomic_DNA"/>
</dbReference>
<dbReference type="Gene3D" id="3.20.20.80">
    <property type="entry name" value="Glycosidases"/>
    <property type="match status" value="1"/>
</dbReference>
<reference evidence="2" key="1">
    <citation type="submission" date="2020-07" db="EMBL/GenBank/DDBJ databases">
        <authorList>
            <person name="Nieuwenhuis M."/>
            <person name="Van De Peppel L.J.J."/>
        </authorList>
    </citation>
    <scope>NUCLEOTIDE SEQUENCE</scope>
    <source>
        <strain evidence="2">AP01</strain>
        <tissue evidence="2">Mycelium</tissue>
    </source>
</reference>
<protein>
    <submittedName>
        <fullName evidence="2">Uncharacterized protein</fullName>
    </submittedName>
</protein>
<gene>
    <name evidence="2" type="ORF">DXG03_000262</name>
</gene>